<feature type="region of interest" description="Disordered" evidence="2">
    <location>
        <begin position="449"/>
        <end position="576"/>
    </location>
</feature>
<evidence type="ECO:0000313" key="4">
    <source>
        <dbReference type="Proteomes" id="UP000823775"/>
    </source>
</evidence>
<name>A0ABS8S9X0_DATST</name>
<feature type="coiled-coil region" evidence="1">
    <location>
        <begin position="203"/>
        <end position="318"/>
    </location>
</feature>
<feature type="compositionally biased region" description="Basic residues" evidence="2">
    <location>
        <begin position="549"/>
        <end position="569"/>
    </location>
</feature>
<feature type="compositionally biased region" description="Basic and acidic residues" evidence="2">
    <location>
        <begin position="538"/>
        <end position="548"/>
    </location>
</feature>
<feature type="compositionally biased region" description="Basic and acidic residues" evidence="2">
    <location>
        <begin position="474"/>
        <end position="496"/>
    </location>
</feature>
<comment type="caution">
    <text evidence="3">The sequence shown here is derived from an EMBL/GenBank/DDBJ whole genome shotgun (WGS) entry which is preliminary data.</text>
</comment>
<feature type="coiled-coil region" evidence="1">
    <location>
        <begin position="377"/>
        <end position="411"/>
    </location>
</feature>
<feature type="compositionally biased region" description="Polar residues" evidence="2">
    <location>
        <begin position="463"/>
        <end position="473"/>
    </location>
</feature>
<dbReference type="PANTHER" id="PTHR35164:SF9">
    <property type="entry name" value="EXPRESSED PROTEIN"/>
    <property type="match status" value="1"/>
</dbReference>
<keyword evidence="4" id="KW-1185">Reference proteome</keyword>
<sequence>MQEQMKKFEEDIRQIKHVAHESNVKASEGLKVGELLTELKTLKKVHSNTQEELKIKEKNIASLKLELERAKGFQLNLTEKDDSLRKLKEELSSAKENEANAMDLFSNFKKRVHELEAQVANRRLWESKILNSLASQTREFEQTKIELEESKVDISSLHKEIESLVDSSEQNSRCCDGSCNGKIALEKELGCLRFELGLAKVNLAKIQEREKFASSKAKALSDEMHLVRNELKFATDAEEKSQKALVDLALALKEVTAAASEAKEKLSASQLELEQVKDEARQLKQMVRNTEASYQKLLDEAKKETDLYRETTDRLKLKFDESLLAEKETGFINCIKKNEEEKALAQHEAAGLAKSLKAAEHMTRVAKREVYKLRSILKQAINEANAAKAVADLAREENIQLKDSIAEKEESICFLTQENEQLKINEVAAQENVKKLKWLLSLSSLKTVDKEQEGKQYEDPQGKKTSNLNQSDLKLQHEQEDLKSKIQDEDPEKVEALKGSTFNNESPKSEEEPHTPKQVSHHRTTSSSSSSDDGGTPKIEDLDSDRSPIRRKKTLFQRVRNLIKRRNSHKREPSTK</sequence>
<evidence type="ECO:0000256" key="1">
    <source>
        <dbReference type="SAM" id="Coils"/>
    </source>
</evidence>
<dbReference type="Proteomes" id="UP000823775">
    <property type="component" value="Unassembled WGS sequence"/>
</dbReference>
<proteinExistence type="predicted"/>
<protein>
    <submittedName>
        <fullName evidence="3">Uncharacterized protein</fullName>
    </submittedName>
</protein>
<gene>
    <name evidence="3" type="ORF">HAX54_029049</name>
</gene>
<feature type="coiled-coil region" evidence="1">
    <location>
        <begin position="39"/>
        <end position="104"/>
    </location>
</feature>
<feature type="compositionally biased region" description="Low complexity" evidence="2">
    <location>
        <begin position="525"/>
        <end position="536"/>
    </location>
</feature>
<dbReference type="EMBL" id="JACEIK010000359">
    <property type="protein sequence ID" value="MCD7455656.1"/>
    <property type="molecule type" value="Genomic_DNA"/>
</dbReference>
<accession>A0ABS8S9X0</accession>
<feature type="compositionally biased region" description="Basic and acidic residues" evidence="2">
    <location>
        <begin position="449"/>
        <end position="462"/>
    </location>
</feature>
<evidence type="ECO:0000313" key="3">
    <source>
        <dbReference type="EMBL" id="MCD7455656.1"/>
    </source>
</evidence>
<dbReference type="PANTHER" id="PTHR35164">
    <property type="entry name" value="EXPRESSED PROTEIN"/>
    <property type="match status" value="1"/>
</dbReference>
<keyword evidence="1" id="KW-0175">Coiled coil</keyword>
<reference evidence="3 4" key="1">
    <citation type="journal article" date="2021" name="BMC Genomics">
        <title>Datura genome reveals duplications of psychoactive alkaloid biosynthetic genes and high mutation rate following tissue culture.</title>
        <authorList>
            <person name="Rajewski A."/>
            <person name="Carter-House D."/>
            <person name="Stajich J."/>
            <person name="Litt A."/>
        </authorList>
    </citation>
    <scope>NUCLEOTIDE SEQUENCE [LARGE SCALE GENOMIC DNA]</scope>
    <source>
        <strain evidence="3">AR-01</strain>
    </source>
</reference>
<organism evidence="3 4">
    <name type="scientific">Datura stramonium</name>
    <name type="common">Jimsonweed</name>
    <name type="synonym">Common thornapple</name>
    <dbReference type="NCBI Taxonomy" id="4076"/>
    <lineage>
        <taxon>Eukaryota</taxon>
        <taxon>Viridiplantae</taxon>
        <taxon>Streptophyta</taxon>
        <taxon>Embryophyta</taxon>
        <taxon>Tracheophyta</taxon>
        <taxon>Spermatophyta</taxon>
        <taxon>Magnoliopsida</taxon>
        <taxon>eudicotyledons</taxon>
        <taxon>Gunneridae</taxon>
        <taxon>Pentapetalae</taxon>
        <taxon>asterids</taxon>
        <taxon>lamiids</taxon>
        <taxon>Solanales</taxon>
        <taxon>Solanaceae</taxon>
        <taxon>Solanoideae</taxon>
        <taxon>Datureae</taxon>
        <taxon>Datura</taxon>
    </lineage>
</organism>
<evidence type="ECO:0000256" key="2">
    <source>
        <dbReference type="SAM" id="MobiDB-lite"/>
    </source>
</evidence>